<dbReference type="AlphaFoldDB" id="A0A1G2BZN9"/>
<feature type="transmembrane region" description="Helical" evidence="1">
    <location>
        <begin position="6"/>
        <end position="25"/>
    </location>
</feature>
<organism evidence="2 3">
    <name type="scientific">Candidatus Komeilibacteria bacterium RIFOXYC1_FULL_37_11</name>
    <dbReference type="NCBI Taxonomy" id="1798555"/>
    <lineage>
        <taxon>Bacteria</taxon>
        <taxon>Candidatus Komeiliibacteriota</taxon>
    </lineage>
</organism>
<keyword evidence="1" id="KW-0812">Transmembrane</keyword>
<name>A0A1G2BZN9_9BACT</name>
<evidence type="ECO:0000256" key="1">
    <source>
        <dbReference type="SAM" id="Phobius"/>
    </source>
</evidence>
<proteinExistence type="predicted"/>
<evidence type="ECO:0000313" key="2">
    <source>
        <dbReference type="EMBL" id="OGY94623.1"/>
    </source>
</evidence>
<dbReference type="Proteomes" id="UP000177626">
    <property type="component" value="Unassembled WGS sequence"/>
</dbReference>
<reference evidence="2 3" key="1">
    <citation type="journal article" date="2016" name="Nat. Commun.">
        <title>Thousands of microbial genomes shed light on interconnected biogeochemical processes in an aquifer system.</title>
        <authorList>
            <person name="Anantharaman K."/>
            <person name="Brown C.T."/>
            <person name="Hug L.A."/>
            <person name="Sharon I."/>
            <person name="Castelle C.J."/>
            <person name="Probst A.J."/>
            <person name="Thomas B.C."/>
            <person name="Singh A."/>
            <person name="Wilkins M.J."/>
            <person name="Karaoz U."/>
            <person name="Brodie E.L."/>
            <person name="Williams K.H."/>
            <person name="Hubbard S.S."/>
            <person name="Banfield J.F."/>
        </authorList>
    </citation>
    <scope>NUCLEOTIDE SEQUENCE [LARGE SCALE GENOMIC DNA]</scope>
</reference>
<keyword evidence="1" id="KW-1133">Transmembrane helix</keyword>
<accession>A0A1G2BZN9</accession>
<sequence>MKKILQWLSLVILLFIVGIIIIVFFNPGGYRDKLVSRAINIYLTKNIDGYQAIPKDEMVPYEDVEYNHPLIPDTQEKAIYEMGVNVASLPTEITPEMTNCFIVTLGKDRATEIANGATPSLSDFLNAKNCL</sequence>
<dbReference type="EMBL" id="MHKQ01000005">
    <property type="protein sequence ID" value="OGY94623.1"/>
    <property type="molecule type" value="Genomic_DNA"/>
</dbReference>
<protein>
    <submittedName>
        <fullName evidence="2">Uncharacterized protein</fullName>
    </submittedName>
</protein>
<comment type="caution">
    <text evidence="2">The sequence shown here is derived from an EMBL/GenBank/DDBJ whole genome shotgun (WGS) entry which is preliminary data.</text>
</comment>
<evidence type="ECO:0000313" key="3">
    <source>
        <dbReference type="Proteomes" id="UP000177626"/>
    </source>
</evidence>
<keyword evidence="1" id="KW-0472">Membrane</keyword>
<gene>
    <name evidence="2" type="ORF">A2406_02235</name>
</gene>